<dbReference type="GeneID" id="100899379"/>
<dbReference type="PANTHER" id="PTHR32344">
    <property type="entry name" value="U1-TYPE DOMAIN-CONTAINING PROTEIN"/>
    <property type="match status" value="1"/>
</dbReference>
<dbReference type="PANTHER" id="PTHR32344:SF1">
    <property type="entry name" value="U1-TYPE DOMAIN-CONTAINING PROTEIN"/>
    <property type="match status" value="1"/>
</dbReference>
<dbReference type="GO" id="GO:0003690">
    <property type="term" value="F:double-stranded DNA binding"/>
    <property type="evidence" value="ECO:0007669"/>
    <property type="project" value="InterPro"/>
</dbReference>
<dbReference type="RefSeq" id="XP_003747923.1">
    <property type="nucleotide sequence ID" value="XM_003747875.1"/>
</dbReference>
<accession>A0AAJ6QY82</accession>
<keyword evidence="1" id="KW-1185">Reference proteome</keyword>
<gene>
    <name evidence="2" type="primary">LOC100899379</name>
</gene>
<dbReference type="Proteomes" id="UP000694867">
    <property type="component" value="Unplaced"/>
</dbReference>
<dbReference type="GO" id="GO:0006357">
    <property type="term" value="P:regulation of transcription by RNA polymerase II"/>
    <property type="evidence" value="ECO:0007669"/>
    <property type="project" value="InterPro"/>
</dbReference>
<dbReference type="InterPro" id="IPR033375">
    <property type="entry name" value="Cggbp1"/>
</dbReference>
<sequence length="156" mass="18218">MPEPKASLNSELSLYVKLFGWETFDTDGTVLMRKVCEKTVNAQRKYFIQQHIRSSNHIRRKDRVGEPDAEQVVLSNNFVAEQSDRKKSFIRDLCKVLLEVNTPLSKIQNPSFRSFMEKYTNQSLPHRSTLRKIYLKDVYDGVISRIREAIGSDIHR</sequence>
<dbReference type="AlphaFoldDB" id="A0AAJ6QY82"/>
<dbReference type="GO" id="GO:0005634">
    <property type="term" value="C:nucleus"/>
    <property type="evidence" value="ECO:0007669"/>
    <property type="project" value="InterPro"/>
</dbReference>
<protein>
    <submittedName>
        <fullName evidence="2">CGG triplet repeat-binding protein 1-like</fullName>
    </submittedName>
</protein>
<reference evidence="2" key="1">
    <citation type="submission" date="2025-08" db="UniProtKB">
        <authorList>
            <consortium name="RefSeq"/>
        </authorList>
    </citation>
    <scope>IDENTIFICATION</scope>
</reference>
<evidence type="ECO:0000313" key="2">
    <source>
        <dbReference type="RefSeq" id="XP_003747923.1"/>
    </source>
</evidence>
<organism evidence="1 2">
    <name type="scientific">Galendromus occidentalis</name>
    <name type="common">western predatory mite</name>
    <dbReference type="NCBI Taxonomy" id="34638"/>
    <lineage>
        <taxon>Eukaryota</taxon>
        <taxon>Metazoa</taxon>
        <taxon>Ecdysozoa</taxon>
        <taxon>Arthropoda</taxon>
        <taxon>Chelicerata</taxon>
        <taxon>Arachnida</taxon>
        <taxon>Acari</taxon>
        <taxon>Parasitiformes</taxon>
        <taxon>Mesostigmata</taxon>
        <taxon>Gamasina</taxon>
        <taxon>Phytoseioidea</taxon>
        <taxon>Phytoseiidae</taxon>
        <taxon>Typhlodrominae</taxon>
        <taxon>Galendromus</taxon>
    </lineage>
</organism>
<dbReference type="KEGG" id="goe:100899379"/>
<name>A0AAJ6QY82_9ACAR</name>
<evidence type="ECO:0000313" key="1">
    <source>
        <dbReference type="Proteomes" id="UP000694867"/>
    </source>
</evidence>
<proteinExistence type="predicted"/>